<proteinExistence type="predicted"/>
<evidence type="ECO:0000313" key="2">
    <source>
        <dbReference type="EMBL" id="MBN7795365.1"/>
    </source>
</evidence>
<gene>
    <name evidence="2" type="ORF">JYP50_02105</name>
</gene>
<dbReference type="Proteomes" id="UP000664303">
    <property type="component" value="Unassembled WGS sequence"/>
</dbReference>
<dbReference type="GO" id="GO:1901135">
    <property type="term" value="P:carbohydrate derivative metabolic process"/>
    <property type="evidence" value="ECO:0007669"/>
    <property type="project" value="InterPro"/>
</dbReference>
<protein>
    <submittedName>
        <fullName evidence="2">SIS domain-containing protein</fullName>
    </submittedName>
</protein>
<dbReference type="CDD" id="cd05006">
    <property type="entry name" value="SIS_GmhA"/>
    <property type="match status" value="1"/>
</dbReference>
<dbReference type="PROSITE" id="PS51464">
    <property type="entry name" value="SIS"/>
    <property type="match status" value="1"/>
</dbReference>
<dbReference type="GO" id="GO:0097367">
    <property type="term" value="F:carbohydrate derivative binding"/>
    <property type="evidence" value="ECO:0007669"/>
    <property type="project" value="InterPro"/>
</dbReference>
<name>A0A939DBY5_9GAMM</name>
<accession>A0A939DBY5</accession>
<dbReference type="InterPro" id="IPR001347">
    <property type="entry name" value="SIS_dom"/>
</dbReference>
<dbReference type="RefSeq" id="WP_206558793.1">
    <property type="nucleotide sequence ID" value="NZ_JAFKCZ010000001.1"/>
</dbReference>
<keyword evidence="3" id="KW-1185">Reference proteome</keyword>
<dbReference type="EMBL" id="JAFKCZ010000001">
    <property type="protein sequence ID" value="MBN7795365.1"/>
    <property type="molecule type" value="Genomic_DNA"/>
</dbReference>
<feature type="domain" description="SIS" evidence="1">
    <location>
        <begin position="36"/>
        <end position="195"/>
    </location>
</feature>
<dbReference type="SUPFAM" id="SSF53697">
    <property type="entry name" value="SIS domain"/>
    <property type="match status" value="1"/>
</dbReference>
<dbReference type="Pfam" id="PF13580">
    <property type="entry name" value="SIS_2"/>
    <property type="match status" value="1"/>
</dbReference>
<evidence type="ECO:0000313" key="3">
    <source>
        <dbReference type="Proteomes" id="UP000664303"/>
    </source>
</evidence>
<sequence length="195" mass="20189">MDHYSIFAGNCQGTLESLAMAVDALAEPLSVAAGAVTNTLLQDGKIMACGTGADAALAQLFCINMLGQFHHERPALPAMTLAADGGTLATISGLEGHREIFARQVRALGQPGDVLLCLASGTAGEALLGAVEAARERNMLVVALSNGEDDNLLAALREGDVRLAVHSPAPARALELHTVLIQNLCELVDHNLFGG</sequence>
<comment type="caution">
    <text evidence="2">The sequence shown here is derived from an EMBL/GenBank/DDBJ whole genome shotgun (WGS) entry which is preliminary data.</text>
</comment>
<dbReference type="AlphaFoldDB" id="A0A939DBY5"/>
<dbReference type="InterPro" id="IPR050099">
    <property type="entry name" value="SIS_GmhA/DiaA_subfam"/>
</dbReference>
<dbReference type="Gene3D" id="3.40.50.10490">
    <property type="entry name" value="Glucose-6-phosphate isomerase like protein, domain 1"/>
    <property type="match status" value="1"/>
</dbReference>
<dbReference type="PANTHER" id="PTHR30390">
    <property type="entry name" value="SEDOHEPTULOSE 7-PHOSPHATE ISOMERASE / DNAA INITIATOR-ASSOCIATING FACTOR FOR REPLICATION INITIATION"/>
    <property type="match status" value="1"/>
</dbReference>
<organism evidence="2 3">
    <name type="scientific">Parahaliea mediterranea</name>
    <dbReference type="NCBI Taxonomy" id="651086"/>
    <lineage>
        <taxon>Bacteria</taxon>
        <taxon>Pseudomonadati</taxon>
        <taxon>Pseudomonadota</taxon>
        <taxon>Gammaproteobacteria</taxon>
        <taxon>Cellvibrionales</taxon>
        <taxon>Halieaceae</taxon>
        <taxon>Parahaliea</taxon>
    </lineage>
</organism>
<reference evidence="2" key="1">
    <citation type="submission" date="2021-02" db="EMBL/GenBank/DDBJ databases">
        <title>PHA producing bacteria isolated from coastal sediment in Guangdong, Shenzhen.</title>
        <authorList>
            <person name="Zheng W."/>
            <person name="Yu S."/>
            <person name="Huang Y."/>
        </authorList>
    </citation>
    <scope>NUCLEOTIDE SEQUENCE</scope>
    <source>
        <strain evidence="2">TN14-10</strain>
    </source>
</reference>
<dbReference type="InterPro" id="IPR046348">
    <property type="entry name" value="SIS_dom_sf"/>
</dbReference>
<evidence type="ECO:0000259" key="1">
    <source>
        <dbReference type="PROSITE" id="PS51464"/>
    </source>
</evidence>
<dbReference type="InterPro" id="IPR035461">
    <property type="entry name" value="GmhA/DiaA"/>
</dbReference>
<dbReference type="PANTHER" id="PTHR30390:SF6">
    <property type="entry name" value="DNAA INITIATOR-ASSOCIATING PROTEIN DIAA"/>
    <property type="match status" value="1"/>
</dbReference>